<reference evidence="1 2" key="1">
    <citation type="submission" date="2014-04" db="EMBL/GenBank/DDBJ databases">
        <title>Aquimarina sp. 22II-S11-z7 Genome Sequencing.</title>
        <authorList>
            <person name="Lai Q."/>
        </authorList>
    </citation>
    <scope>NUCLEOTIDE SEQUENCE [LARGE SCALE GENOMIC DNA]</scope>
    <source>
        <strain evidence="1 2">22II-S11-z7</strain>
    </source>
</reference>
<dbReference type="OrthoDB" id="1150508at2"/>
<dbReference type="RefSeq" id="WP_034239588.1">
    <property type="nucleotide sequence ID" value="NZ_AQRA01000002.1"/>
</dbReference>
<dbReference type="Pfam" id="PF19775">
    <property type="entry name" value="DUF6261"/>
    <property type="match status" value="1"/>
</dbReference>
<protein>
    <submittedName>
        <fullName evidence="1">Uncharacterized protein</fullName>
    </submittedName>
</protein>
<name>A0A023BXK3_9FLAO</name>
<organism evidence="1 2">
    <name type="scientific">Aquimarina atlantica</name>
    <dbReference type="NCBI Taxonomy" id="1317122"/>
    <lineage>
        <taxon>Bacteria</taxon>
        <taxon>Pseudomonadati</taxon>
        <taxon>Bacteroidota</taxon>
        <taxon>Flavobacteriia</taxon>
        <taxon>Flavobacteriales</taxon>
        <taxon>Flavobacteriaceae</taxon>
        <taxon>Aquimarina</taxon>
    </lineage>
</organism>
<evidence type="ECO:0000313" key="1">
    <source>
        <dbReference type="EMBL" id="EZH74786.1"/>
    </source>
</evidence>
<dbReference type="InterPro" id="IPR046228">
    <property type="entry name" value="DUF6261"/>
</dbReference>
<sequence>MNTLVVTPQVKSFKNGEFSKYIRTLLQLSEEEDLDTMELSDFVKELNTAYNNFKKVYKKNRGSILTPEMVRYDNQRDNSLKLLQRGTKLIADFAGDEKDRHQANLIYATISKHGKEIYNMAYNQQGGVMDEIIEDIEGSTELSAAIDNLHQRKYFDEMRTAHKAFDSVFKARVKEQQQEQTTVSITELRKLTTVHYGSYWIGCL</sequence>
<dbReference type="AlphaFoldDB" id="A0A023BXK3"/>
<accession>A0A023BXK3</accession>
<gene>
    <name evidence="1" type="ORF">ATO12_08580</name>
</gene>
<comment type="caution">
    <text evidence="1">The sequence shown here is derived from an EMBL/GenBank/DDBJ whole genome shotgun (WGS) entry which is preliminary data.</text>
</comment>
<keyword evidence="2" id="KW-1185">Reference proteome</keyword>
<dbReference type="EMBL" id="AQRA01000002">
    <property type="protein sequence ID" value="EZH74786.1"/>
    <property type="molecule type" value="Genomic_DNA"/>
</dbReference>
<proteinExistence type="predicted"/>
<evidence type="ECO:0000313" key="2">
    <source>
        <dbReference type="Proteomes" id="UP000023541"/>
    </source>
</evidence>
<dbReference type="Proteomes" id="UP000023541">
    <property type="component" value="Unassembled WGS sequence"/>
</dbReference>
<dbReference type="eggNOG" id="ENOG5030SE5">
    <property type="taxonomic scope" value="Bacteria"/>
</dbReference>